<evidence type="ECO:0000256" key="2">
    <source>
        <dbReference type="ARBA" id="ARBA00022840"/>
    </source>
</evidence>
<dbReference type="InterPro" id="IPR011990">
    <property type="entry name" value="TPR-like_helical_dom_sf"/>
</dbReference>
<dbReference type="InterPro" id="IPR027417">
    <property type="entry name" value="P-loop_NTPase"/>
</dbReference>
<dbReference type="InterPro" id="IPR001867">
    <property type="entry name" value="OmpR/PhoB-type_DNA-bd"/>
</dbReference>
<proteinExistence type="predicted"/>
<dbReference type="InterPro" id="IPR041664">
    <property type="entry name" value="AAA_16"/>
</dbReference>
<dbReference type="PROSITE" id="PS51755">
    <property type="entry name" value="OMPR_PHOB"/>
    <property type="match status" value="1"/>
</dbReference>
<protein>
    <submittedName>
        <fullName evidence="6">Transcriptional regulator</fullName>
    </submittedName>
</protein>
<dbReference type="SUPFAM" id="SSF52540">
    <property type="entry name" value="P-loop containing nucleoside triphosphate hydrolases"/>
    <property type="match status" value="1"/>
</dbReference>
<dbReference type="SUPFAM" id="SSF46894">
    <property type="entry name" value="C-terminal effector domain of the bipartite response regulators"/>
    <property type="match status" value="1"/>
</dbReference>
<dbReference type="Gene3D" id="3.40.50.300">
    <property type="entry name" value="P-loop containing nucleotide triphosphate hydrolases"/>
    <property type="match status" value="1"/>
</dbReference>
<name>A0ABN8X2P6_9GAMM</name>
<feature type="DNA-binding region" description="OmpR/PhoB-type" evidence="4">
    <location>
        <begin position="4"/>
        <end position="102"/>
    </location>
</feature>
<dbReference type="EMBL" id="OX458333">
    <property type="protein sequence ID" value="CAI8793815.1"/>
    <property type="molecule type" value="Genomic_DNA"/>
</dbReference>
<evidence type="ECO:0000259" key="5">
    <source>
        <dbReference type="PROSITE" id="PS51755"/>
    </source>
</evidence>
<dbReference type="PANTHER" id="PTHR16305:SF28">
    <property type="entry name" value="GUANYLATE CYCLASE DOMAIN-CONTAINING PROTEIN"/>
    <property type="match status" value="1"/>
</dbReference>
<dbReference type="Pfam" id="PF00486">
    <property type="entry name" value="Trans_reg_C"/>
    <property type="match status" value="1"/>
</dbReference>
<sequence>MDTHKQLIFGPFRLDAANAVLWRGAETVSLPPKVFALLHYLASNPGRLLTKDHLLDAVWRRRFVSESVLKGCVNELRKALADDPKSPIYIETVAKHGYRFIAEVKQVDGAETFVSGPLLPATGTISHGACPMPWVGRRSELAWLEARFERACQGERQIVFFTGEAGIGKTTLIDMFLSTVKHPHLGLLRARCVEQCGAGEAFMPLLEALEARCRESGGKRLIDHLRRCAPTWLMQMTSVLAAEEREKLGDEVLGATSGRMLREAAELIESLSAENPLILVIDDLHWSDHATVDLISLLGRRNTPAQLFVIATYRPVDVDLTRHPIKRIRQELQARSLCAELRLSGLAEDEIKEYLAVRYPEEAGHEALSSSLYRWTEGHPFFMVNLAAHLVDLGRLSADAGHFGSNLTIPDNLLEMLDAQIDRLSDAERHRLEVASVFGEEWSAALLAAVAGEDLATVEGCCDELSRRGQMLKSCGVDEWEEGVVAGRYGFRHSLYREVLYRRLSPGRRMQLHRATGERLERGYGEKSRFIAAELAMHFERGRLLSKAIAYLRSAAENAVRRYANREAIGYLTHALELSDSLPETERHTLAIELLIERGAVKRSMNDSDAAVADFSAARERASGAGLQFLELKAIVEESRVHYWKDRPRCLALMSEAVERAKALNDEMIEIRVRGSYAGWHLSLQDWSEHHIRDFQRALDLAQTTRNPELLHASLTLHSSFEYARAGYRSTIAVAEEGMAVAQTVGDALRYMICKALCIRSLIYLGEWGEARRHIDSGLQMAEKNDNVFAIIHFTLLLSWLHEQAFDYRGALNLCQAAMERMRDQRDLSNAFLGVIRLGWAHLGLRQNSEAFDSFRKGYHILEACQGLMDQYLMPLFHLGLGEYWFTQSEWKKAEEHAEKVCALSALPPDPTHRALGHRLLAETAIARKEMDRARTEIGHALSWLGKTEAPVAAWRVYATAAQVESVCGNSQVAATYRHRSAEILGRVVQSMDKTDRLRQSLLEHPLLADLAA</sequence>
<keyword evidence="3 4" id="KW-0238">DNA-binding</keyword>
<evidence type="ECO:0000313" key="6">
    <source>
        <dbReference type="EMBL" id="CAI8793815.1"/>
    </source>
</evidence>
<gene>
    <name evidence="6" type="ORF">MSZNOR_1454</name>
</gene>
<accession>A0ABN8X2P6</accession>
<dbReference type="Proteomes" id="UP001162030">
    <property type="component" value="Chromosome"/>
</dbReference>
<feature type="domain" description="OmpR/PhoB-type" evidence="5">
    <location>
        <begin position="4"/>
        <end position="102"/>
    </location>
</feature>
<dbReference type="Gene3D" id="1.25.40.10">
    <property type="entry name" value="Tetratricopeptide repeat domain"/>
    <property type="match status" value="1"/>
</dbReference>
<evidence type="ECO:0000313" key="7">
    <source>
        <dbReference type="Proteomes" id="UP001162030"/>
    </source>
</evidence>
<organism evidence="6 7">
    <name type="scientific">Methylocaldum szegediense</name>
    <dbReference type="NCBI Taxonomy" id="73780"/>
    <lineage>
        <taxon>Bacteria</taxon>
        <taxon>Pseudomonadati</taxon>
        <taxon>Pseudomonadota</taxon>
        <taxon>Gammaproteobacteria</taxon>
        <taxon>Methylococcales</taxon>
        <taxon>Methylococcaceae</taxon>
        <taxon>Methylocaldum</taxon>
    </lineage>
</organism>
<keyword evidence="2" id="KW-0067">ATP-binding</keyword>
<dbReference type="RefSeq" id="WP_317963824.1">
    <property type="nucleotide sequence ID" value="NZ_OX458333.1"/>
</dbReference>
<keyword evidence="7" id="KW-1185">Reference proteome</keyword>
<keyword evidence="1" id="KW-0547">Nucleotide-binding</keyword>
<dbReference type="SUPFAM" id="SSF48452">
    <property type="entry name" value="TPR-like"/>
    <property type="match status" value="1"/>
</dbReference>
<dbReference type="PANTHER" id="PTHR16305">
    <property type="entry name" value="TESTICULAR SOLUBLE ADENYLYL CYCLASE"/>
    <property type="match status" value="1"/>
</dbReference>
<dbReference type="CDD" id="cd00383">
    <property type="entry name" value="trans_reg_C"/>
    <property type="match status" value="1"/>
</dbReference>
<reference evidence="6 7" key="1">
    <citation type="submission" date="2023-03" db="EMBL/GenBank/DDBJ databases">
        <authorList>
            <person name="Pearce D."/>
        </authorList>
    </citation>
    <scope>NUCLEOTIDE SEQUENCE [LARGE SCALE GENOMIC DNA]</scope>
    <source>
        <strain evidence="6">Msz</strain>
    </source>
</reference>
<evidence type="ECO:0000256" key="3">
    <source>
        <dbReference type="ARBA" id="ARBA00023125"/>
    </source>
</evidence>
<dbReference type="Gene3D" id="1.10.10.10">
    <property type="entry name" value="Winged helix-like DNA-binding domain superfamily/Winged helix DNA-binding domain"/>
    <property type="match status" value="1"/>
</dbReference>
<dbReference type="SMART" id="SM00862">
    <property type="entry name" value="Trans_reg_C"/>
    <property type="match status" value="1"/>
</dbReference>
<evidence type="ECO:0000256" key="1">
    <source>
        <dbReference type="ARBA" id="ARBA00022741"/>
    </source>
</evidence>
<dbReference type="Pfam" id="PF13191">
    <property type="entry name" value="AAA_16"/>
    <property type="match status" value="1"/>
</dbReference>
<dbReference type="InterPro" id="IPR016032">
    <property type="entry name" value="Sig_transdc_resp-reg_C-effctor"/>
</dbReference>
<dbReference type="InterPro" id="IPR036388">
    <property type="entry name" value="WH-like_DNA-bd_sf"/>
</dbReference>
<evidence type="ECO:0000256" key="4">
    <source>
        <dbReference type="PROSITE-ProRule" id="PRU01091"/>
    </source>
</evidence>